<dbReference type="InterPro" id="IPR004119">
    <property type="entry name" value="EcKL"/>
</dbReference>
<evidence type="ECO:0000313" key="2">
    <source>
        <dbReference type="Proteomes" id="UP000622797"/>
    </source>
</evidence>
<sequence>MASTNDTQVNERAQSLIQKLRETPYACSSLRGLNGGSANYVYRGVLIHPIPSRDGSHPAKTVIVKYSLGHIPGNAGFALDLSRCAVETSMLDQLNDSSLASKSVMVPYTYYAHRDAQGIVQIHEDFPQSNDVSSLMRSSELNGPLTQSMLISRLKNLVTYGTLMSILQNFPDILQDNVEVLRKVKQRADSELEDLTSGKEGEHRGIIHGDCWMGNVLLSNTPPAGDRPLASADMILIDWELAQFGHRAYDLGHMIGDLYDTYHFHNYQNALLMIRGFMDGYGEIDDDLAFRTAIHAGVQLLGWYNRRAPHAPILVSTYSIGAVVQVL</sequence>
<dbReference type="EMBL" id="JABEXW010000023">
    <property type="protein sequence ID" value="KAF4973294.1"/>
    <property type="molecule type" value="Genomic_DNA"/>
</dbReference>
<dbReference type="Proteomes" id="UP000622797">
    <property type="component" value="Unassembled WGS sequence"/>
</dbReference>
<dbReference type="Gene3D" id="3.90.1200.10">
    <property type="match status" value="1"/>
</dbReference>
<protein>
    <recommendedName>
        <fullName evidence="3">Aminoglycoside phosphotransferase domain-containing protein</fullName>
    </recommendedName>
</protein>
<reference evidence="1" key="1">
    <citation type="journal article" date="2020" name="BMC Genomics">
        <title>Correction to: Identification and distribution of gene clusters required for synthesis of sphingolipid metabolism inhibitors in diverse species of the filamentous fungus Fusarium.</title>
        <authorList>
            <person name="Kim H.S."/>
            <person name="Lohmar J.M."/>
            <person name="Busman M."/>
            <person name="Brown D.W."/>
            <person name="Naumann T.A."/>
            <person name="Divon H.H."/>
            <person name="Lysoe E."/>
            <person name="Uhlig S."/>
            <person name="Proctor R.H."/>
        </authorList>
    </citation>
    <scope>NUCLEOTIDE SEQUENCE</scope>
    <source>
        <strain evidence="1">NRRL 20472</strain>
    </source>
</reference>
<dbReference type="AlphaFoldDB" id="A0A8H4XGJ3"/>
<proteinExistence type="predicted"/>
<evidence type="ECO:0000313" key="1">
    <source>
        <dbReference type="EMBL" id="KAF4973294.1"/>
    </source>
</evidence>
<name>A0A8H4XGJ3_9HYPO</name>
<accession>A0A8H4XGJ3</accession>
<dbReference type="Pfam" id="PF02958">
    <property type="entry name" value="EcKL"/>
    <property type="match status" value="1"/>
</dbReference>
<dbReference type="InterPro" id="IPR011009">
    <property type="entry name" value="Kinase-like_dom_sf"/>
</dbReference>
<dbReference type="SUPFAM" id="SSF56112">
    <property type="entry name" value="Protein kinase-like (PK-like)"/>
    <property type="match status" value="1"/>
</dbReference>
<organism evidence="1 2">
    <name type="scientific">Fusarium sarcochroum</name>
    <dbReference type="NCBI Taxonomy" id="1208366"/>
    <lineage>
        <taxon>Eukaryota</taxon>
        <taxon>Fungi</taxon>
        <taxon>Dikarya</taxon>
        <taxon>Ascomycota</taxon>
        <taxon>Pezizomycotina</taxon>
        <taxon>Sordariomycetes</taxon>
        <taxon>Hypocreomycetidae</taxon>
        <taxon>Hypocreales</taxon>
        <taxon>Nectriaceae</taxon>
        <taxon>Fusarium</taxon>
        <taxon>Fusarium lateritium species complex</taxon>
    </lineage>
</organism>
<comment type="caution">
    <text evidence="1">The sequence shown here is derived from an EMBL/GenBank/DDBJ whole genome shotgun (WGS) entry which is preliminary data.</text>
</comment>
<dbReference type="OrthoDB" id="25129at2759"/>
<gene>
    <name evidence="1" type="ORF">FSARC_369</name>
</gene>
<keyword evidence="2" id="KW-1185">Reference proteome</keyword>
<dbReference type="Gene3D" id="3.30.200.20">
    <property type="entry name" value="Phosphorylase Kinase, domain 1"/>
    <property type="match status" value="1"/>
</dbReference>
<evidence type="ECO:0008006" key="3">
    <source>
        <dbReference type="Google" id="ProtNLM"/>
    </source>
</evidence>
<reference evidence="1" key="2">
    <citation type="submission" date="2020-05" db="EMBL/GenBank/DDBJ databases">
        <authorList>
            <person name="Kim H.-S."/>
            <person name="Proctor R.H."/>
            <person name="Brown D.W."/>
        </authorList>
    </citation>
    <scope>NUCLEOTIDE SEQUENCE</scope>
    <source>
        <strain evidence="1">NRRL 20472</strain>
    </source>
</reference>